<reference evidence="3" key="2">
    <citation type="submission" date="2020-10" db="UniProtKB">
        <authorList>
            <consortium name="WormBaseParasite"/>
        </authorList>
    </citation>
    <scope>IDENTIFICATION</scope>
</reference>
<evidence type="ECO:0000313" key="3">
    <source>
        <dbReference type="WBParaSite" id="Pan_g3133.t1"/>
    </source>
</evidence>
<reference evidence="2" key="1">
    <citation type="journal article" date="2013" name="Genetics">
        <title>The draft genome and transcriptome of Panagrellus redivivus are shaped by the harsh demands of a free-living lifestyle.</title>
        <authorList>
            <person name="Srinivasan J."/>
            <person name="Dillman A.R."/>
            <person name="Macchietto M.G."/>
            <person name="Heikkinen L."/>
            <person name="Lakso M."/>
            <person name="Fracchia K.M."/>
            <person name="Antoshechkin I."/>
            <person name="Mortazavi A."/>
            <person name="Wong G."/>
            <person name="Sternberg P.W."/>
        </authorList>
    </citation>
    <scope>NUCLEOTIDE SEQUENCE [LARGE SCALE GENOMIC DNA]</scope>
    <source>
        <strain evidence="2">MT8872</strain>
    </source>
</reference>
<dbReference type="PROSITE" id="PS50097">
    <property type="entry name" value="BTB"/>
    <property type="match status" value="1"/>
</dbReference>
<evidence type="ECO:0000259" key="1">
    <source>
        <dbReference type="PROSITE" id="PS50097"/>
    </source>
</evidence>
<dbReference type="AlphaFoldDB" id="A0A7E4VT64"/>
<dbReference type="WBParaSite" id="Pan_g3133.t1">
    <property type="protein sequence ID" value="Pan_g3133.t1"/>
    <property type="gene ID" value="Pan_g3133"/>
</dbReference>
<sequence>MNEIKGVKTFKDTASVQLSLSDLTNKKLNDVITTPARKIEGSNGLTWSFLCYPAGYSAEWKQNIIKHEIGVFVKVSGQIWAIVSFSIDNSPINESYCHYFSSILKPNGIPSFTLHDDVKLLFSNGKLSITCTVEFDVVVPLVFMNRGLFLFSEHVSTDFVLIVGDDKIQTHRSVLSLISPVFHAMLTHDTVERKLKNVKITDFDANTVKTALDYCYGRPMKDLSVDAVVSMLRFADKYDIQPIITEWEPILPSNLTPETFPVILHYAYDCSKKTPTEACAVYFEAHKLGICLNPGFNAVPPEAVIEIIKFAFELESDFAILRYAVTHSIWVVVNHLEKFTFTVENFCEIAAYAWNMGRDEVKKECAKFFNEHQVEITGLKKFINFCPLVLHSILSLAYKLKCE</sequence>
<dbReference type="InterPro" id="IPR000210">
    <property type="entry name" value="BTB/POZ_dom"/>
</dbReference>
<dbReference type="Gene3D" id="3.30.710.10">
    <property type="entry name" value="Potassium Channel Kv1.1, Chain A"/>
    <property type="match status" value="1"/>
</dbReference>
<dbReference type="InterPro" id="IPR011333">
    <property type="entry name" value="SKP1/BTB/POZ_sf"/>
</dbReference>
<dbReference type="SUPFAM" id="SSF54695">
    <property type="entry name" value="POZ domain"/>
    <property type="match status" value="1"/>
</dbReference>
<keyword evidence="2" id="KW-1185">Reference proteome</keyword>
<accession>A0A7E4VT64</accession>
<protein>
    <submittedName>
        <fullName evidence="3">BTB domain-containing protein</fullName>
    </submittedName>
</protein>
<dbReference type="CDD" id="cd18186">
    <property type="entry name" value="BTB_POZ_ZBTB_KLHL-like"/>
    <property type="match status" value="1"/>
</dbReference>
<dbReference type="Pfam" id="PF00651">
    <property type="entry name" value="BTB"/>
    <property type="match status" value="1"/>
</dbReference>
<organism evidence="2 3">
    <name type="scientific">Panagrellus redivivus</name>
    <name type="common">Microworm</name>
    <dbReference type="NCBI Taxonomy" id="6233"/>
    <lineage>
        <taxon>Eukaryota</taxon>
        <taxon>Metazoa</taxon>
        <taxon>Ecdysozoa</taxon>
        <taxon>Nematoda</taxon>
        <taxon>Chromadorea</taxon>
        <taxon>Rhabditida</taxon>
        <taxon>Tylenchina</taxon>
        <taxon>Panagrolaimomorpha</taxon>
        <taxon>Panagrolaimoidea</taxon>
        <taxon>Panagrolaimidae</taxon>
        <taxon>Panagrellus</taxon>
    </lineage>
</organism>
<evidence type="ECO:0000313" key="2">
    <source>
        <dbReference type="Proteomes" id="UP000492821"/>
    </source>
</evidence>
<name>A0A7E4VT64_PANRE</name>
<dbReference type="SMART" id="SM00225">
    <property type="entry name" value="BTB"/>
    <property type="match status" value="1"/>
</dbReference>
<feature type="domain" description="BTB" evidence="1">
    <location>
        <begin position="157"/>
        <end position="216"/>
    </location>
</feature>
<proteinExistence type="predicted"/>
<dbReference type="PANTHER" id="PTHR24413">
    <property type="entry name" value="SPECKLE-TYPE POZ PROTEIN"/>
    <property type="match status" value="1"/>
</dbReference>
<dbReference type="SUPFAM" id="SSF49599">
    <property type="entry name" value="TRAF domain-like"/>
    <property type="match status" value="1"/>
</dbReference>
<dbReference type="Proteomes" id="UP000492821">
    <property type="component" value="Unassembled WGS sequence"/>
</dbReference>